<dbReference type="PANTHER" id="PTHR41521:SF4">
    <property type="entry name" value="BLR0684 PROTEIN"/>
    <property type="match status" value="1"/>
</dbReference>
<reference evidence="2" key="2">
    <citation type="submission" date="2020-09" db="EMBL/GenBank/DDBJ databases">
        <authorList>
            <person name="Sun Q."/>
            <person name="Zhou Y."/>
        </authorList>
    </citation>
    <scope>NUCLEOTIDE SEQUENCE</scope>
    <source>
        <strain evidence="2">CGMCC 4.7312</strain>
    </source>
</reference>
<reference evidence="2" key="1">
    <citation type="journal article" date="2014" name="Int. J. Syst. Evol. Microbiol.">
        <title>Complete genome sequence of Corynebacterium casei LMG S-19264T (=DSM 44701T), isolated from a smear-ripened cheese.</title>
        <authorList>
            <consortium name="US DOE Joint Genome Institute (JGI-PGF)"/>
            <person name="Walter F."/>
            <person name="Albersmeier A."/>
            <person name="Kalinowski J."/>
            <person name="Ruckert C."/>
        </authorList>
    </citation>
    <scope>NUCLEOTIDE SEQUENCE</scope>
    <source>
        <strain evidence="2">CGMCC 4.7312</strain>
    </source>
</reference>
<feature type="domain" description="DUF1330" evidence="1">
    <location>
        <begin position="2"/>
        <end position="95"/>
    </location>
</feature>
<name>A0A917WR03_9ACTN</name>
<organism evidence="2 3">
    <name type="scientific">Micromonospora sonchi</name>
    <dbReference type="NCBI Taxonomy" id="1763543"/>
    <lineage>
        <taxon>Bacteria</taxon>
        <taxon>Bacillati</taxon>
        <taxon>Actinomycetota</taxon>
        <taxon>Actinomycetes</taxon>
        <taxon>Micromonosporales</taxon>
        <taxon>Micromonosporaceae</taxon>
        <taxon>Micromonospora</taxon>
    </lineage>
</organism>
<dbReference type="SUPFAM" id="SSF54909">
    <property type="entry name" value="Dimeric alpha+beta barrel"/>
    <property type="match status" value="1"/>
</dbReference>
<comment type="caution">
    <text evidence="2">The sequence shown here is derived from an EMBL/GenBank/DDBJ whole genome shotgun (WGS) entry which is preliminary data.</text>
</comment>
<gene>
    <name evidence="2" type="ORF">GCM10011608_02980</name>
</gene>
<dbReference type="Proteomes" id="UP000608890">
    <property type="component" value="Unassembled WGS sequence"/>
</dbReference>
<dbReference type="PANTHER" id="PTHR41521">
    <property type="match status" value="1"/>
</dbReference>
<dbReference type="InterPro" id="IPR011008">
    <property type="entry name" value="Dimeric_a/b-barrel"/>
</dbReference>
<proteinExistence type="predicted"/>
<evidence type="ECO:0000313" key="2">
    <source>
        <dbReference type="EMBL" id="GGM21744.1"/>
    </source>
</evidence>
<dbReference type="Pfam" id="PF07045">
    <property type="entry name" value="DUF1330"/>
    <property type="match status" value="1"/>
</dbReference>
<dbReference type="RefSeq" id="WP_189040379.1">
    <property type="nucleotide sequence ID" value="NZ_BMNB01000001.1"/>
</dbReference>
<dbReference type="InterPro" id="IPR010753">
    <property type="entry name" value="DUF1330"/>
</dbReference>
<accession>A0A917WR03</accession>
<evidence type="ECO:0000259" key="1">
    <source>
        <dbReference type="Pfam" id="PF07045"/>
    </source>
</evidence>
<evidence type="ECO:0000313" key="3">
    <source>
        <dbReference type="Proteomes" id="UP000608890"/>
    </source>
</evidence>
<dbReference type="Gene3D" id="3.30.70.100">
    <property type="match status" value="1"/>
</dbReference>
<protein>
    <recommendedName>
        <fullName evidence="1">DUF1330 domain-containing protein</fullName>
    </recommendedName>
</protein>
<dbReference type="AlphaFoldDB" id="A0A917WR03"/>
<sequence>MPAYALAHLHDPQVNEDILIYLERIQATLEPFGGRFVVHGPAVTVLEGEWPGSLVILEFPDREQAQGWYESRAYQEILPLRTRHIGGSAIIFDGVPPGFQPGQKAAALRAQAAG</sequence>
<dbReference type="EMBL" id="BMNB01000001">
    <property type="protein sequence ID" value="GGM21744.1"/>
    <property type="molecule type" value="Genomic_DNA"/>
</dbReference>
<keyword evidence="3" id="KW-1185">Reference proteome</keyword>